<evidence type="ECO:0000256" key="4">
    <source>
        <dbReference type="SAM" id="MobiDB-lite"/>
    </source>
</evidence>
<dbReference type="GO" id="GO:0005506">
    <property type="term" value="F:iron ion binding"/>
    <property type="evidence" value="ECO:0007669"/>
    <property type="project" value="InterPro"/>
</dbReference>
<reference evidence="5 6" key="1">
    <citation type="journal article" date="2023" name="IMA Fungus">
        <title>Comparative genomic study of the Penicillium genus elucidates a diverse pangenome and 15 lateral gene transfer events.</title>
        <authorList>
            <person name="Petersen C."/>
            <person name="Sorensen T."/>
            <person name="Nielsen M.R."/>
            <person name="Sondergaard T.E."/>
            <person name="Sorensen J.L."/>
            <person name="Fitzpatrick D.A."/>
            <person name="Frisvad J.C."/>
            <person name="Nielsen K.L."/>
        </authorList>
    </citation>
    <scope>NUCLEOTIDE SEQUENCE [LARGE SCALE GENOMIC DNA]</scope>
    <source>
        <strain evidence="5 6">IBT 35679</strain>
    </source>
</reference>
<feature type="region of interest" description="Disordered" evidence="4">
    <location>
        <begin position="1"/>
        <end position="23"/>
    </location>
</feature>
<sequence length="424" mass="47784">MADPIHFADPFWEDPSGRSAPKKSFEHGRISFAALSSRPIHTADLDIVGQGTIAVKSKTTKTIEITVSTHYSDPMLILRITQKDAVFYKKSGDEEVLTSKAVKNEGSLYIEEVAPDDGTVYWLSIDRSNRILRYGKYYTWNALTLREVELNANSGKWLENLTNVQVKDGSEAPFFTIKPLPVTMDIPPIVVGNEAVSLRQLDLAAVTIWANLPEACRKLYHNIAGPKIALEAEFKELADTIHESVMTEGRFAYKLLRKKCKTPQDWPNTYLRITIGSAQGNSPGIPYVMEIWPPGHKSPIHDHGNACAVIRVLSGSIRCTWYDTLVTGRTPHSLGPPLELKKDMVTWLGDNQYQIHELENKSDRTCVTLQCYAFSKDDKIHKEQFDFLKNGQRMGFTPDSDYTFAKFCEEMEKECPQKTPGLLP</sequence>
<name>A0AAD6CKS1_9EURO</name>
<protein>
    <recommendedName>
        <fullName evidence="2">cysteine dioxygenase</fullName>
        <ecNumber evidence="2">1.13.11.20</ecNumber>
    </recommendedName>
</protein>
<comment type="similarity">
    <text evidence="1">Belongs to the cysteine dioxygenase family.</text>
</comment>
<feature type="binding site" evidence="3">
    <location>
        <position position="303"/>
    </location>
    <ligand>
        <name>Fe cation</name>
        <dbReference type="ChEBI" id="CHEBI:24875"/>
        <note>catalytic</note>
    </ligand>
</feature>
<organism evidence="5 6">
    <name type="scientific">Penicillium frequentans</name>
    <dbReference type="NCBI Taxonomy" id="3151616"/>
    <lineage>
        <taxon>Eukaryota</taxon>
        <taxon>Fungi</taxon>
        <taxon>Dikarya</taxon>
        <taxon>Ascomycota</taxon>
        <taxon>Pezizomycotina</taxon>
        <taxon>Eurotiomycetes</taxon>
        <taxon>Eurotiomycetidae</taxon>
        <taxon>Eurotiales</taxon>
        <taxon>Aspergillaceae</taxon>
        <taxon>Penicillium</taxon>
    </lineage>
</organism>
<dbReference type="EMBL" id="JAQIZZ010000008">
    <property type="protein sequence ID" value="KAJ5525311.1"/>
    <property type="molecule type" value="Genomic_DNA"/>
</dbReference>
<evidence type="ECO:0000256" key="3">
    <source>
        <dbReference type="PIRSR" id="PIRSR610300-51"/>
    </source>
</evidence>
<dbReference type="Proteomes" id="UP001220324">
    <property type="component" value="Unassembled WGS sequence"/>
</dbReference>
<comment type="caution">
    <text evidence="5">The sequence shown here is derived from an EMBL/GenBank/DDBJ whole genome shotgun (WGS) entry which is preliminary data.</text>
</comment>
<dbReference type="EC" id="1.13.11.20" evidence="2"/>
<dbReference type="CDD" id="cd10548">
    <property type="entry name" value="cupin_CDO"/>
    <property type="match status" value="1"/>
</dbReference>
<keyword evidence="3" id="KW-0479">Metal-binding</keyword>
<evidence type="ECO:0000256" key="1">
    <source>
        <dbReference type="ARBA" id="ARBA00006622"/>
    </source>
</evidence>
<feature type="binding site" evidence="3">
    <location>
        <position position="301"/>
    </location>
    <ligand>
        <name>Fe cation</name>
        <dbReference type="ChEBI" id="CHEBI:24875"/>
        <note>catalytic</note>
    </ligand>
</feature>
<evidence type="ECO:0000313" key="6">
    <source>
        <dbReference type="Proteomes" id="UP001220324"/>
    </source>
</evidence>
<dbReference type="InterPro" id="IPR010300">
    <property type="entry name" value="CDO_1"/>
</dbReference>
<accession>A0AAD6CKS1</accession>
<gene>
    <name evidence="5" type="ORF">N7494_011961</name>
</gene>
<dbReference type="GO" id="GO:0017172">
    <property type="term" value="F:cysteine dioxygenase activity"/>
    <property type="evidence" value="ECO:0007669"/>
    <property type="project" value="UniProtKB-EC"/>
</dbReference>
<keyword evidence="6" id="KW-1185">Reference proteome</keyword>
<feature type="binding site" evidence="3">
    <location>
        <position position="356"/>
    </location>
    <ligand>
        <name>Fe cation</name>
        <dbReference type="ChEBI" id="CHEBI:24875"/>
        <note>catalytic</note>
    </ligand>
</feature>
<dbReference type="AlphaFoldDB" id="A0AAD6CKS1"/>
<evidence type="ECO:0000313" key="5">
    <source>
        <dbReference type="EMBL" id="KAJ5525311.1"/>
    </source>
</evidence>
<proteinExistence type="inferred from homology"/>
<keyword evidence="3" id="KW-0408">Iron</keyword>
<dbReference type="InterPro" id="IPR014710">
    <property type="entry name" value="RmlC-like_jellyroll"/>
</dbReference>
<evidence type="ECO:0000256" key="2">
    <source>
        <dbReference type="ARBA" id="ARBA00013133"/>
    </source>
</evidence>
<dbReference type="Gene3D" id="2.60.120.10">
    <property type="entry name" value="Jelly Rolls"/>
    <property type="match status" value="1"/>
</dbReference>
<dbReference type="Pfam" id="PF05995">
    <property type="entry name" value="CDO_I"/>
    <property type="match status" value="1"/>
</dbReference>
<dbReference type="InterPro" id="IPR011051">
    <property type="entry name" value="RmlC_Cupin_sf"/>
</dbReference>
<dbReference type="SUPFAM" id="SSF51182">
    <property type="entry name" value="RmlC-like cupins"/>
    <property type="match status" value="1"/>
</dbReference>